<dbReference type="PROSITE" id="PS50949">
    <property type="entry name" value="HTH_GNTR"/>
    <property type="match status" value="1"/>
</dbReference>
<keyword evidence="7" id="KW-1185">Reference proteome</keyword>
<dbReference type="EMBL" id="FOQU01000001">
    <property type="protein sequence ID" value="SFI01946.1"/>
    <property type="molecule type" value="Genomic_DNA"/>
</dbReference>
<dbReference type="Gene3D" id="1.20.120.530">
    <property type="entry name" value="GntR ligand-binding domain-like"/>
    <property type="match status" value="1"/>
</dbReference>
<dbReference type="SUPFAM" id="SSF48008">
    <property type="entry name" value="GntR ligand-binding domain-like"/>
    <property type="match status" value="1"/>
</dbReference>
<dbReference type="PANTHER" id="PTHR43537:SF41">
    <property type="entry name" value="TRANSCRIPTIONAL REGULATORY PROTEIN"/>
    <property type="match status" value="1"/>
</dbReference>
<sequence length="251" mass="27938">MEYTASPLVHQPTATALKTPSNAPPRVHAAPSRRLTAYQFAVQTLRADILQGRMTAGERLRQDDLAKRLEMSTTPVREALRTLISEGLVFFDAHRGAVVRGLTLDDVQEIYRLRKVLESMMVDEAMQSITAEDIAQAEALHEEMLQTQDVTRWTELNLEFHAALWASQAHSRLAHLVKALRDAAAPYITLSLYMSPEHIAHSNAEHEDILAQYKKRDAEVAKAQTILHLNDTLETIVRAIDSAEVVDGGGA</sequence>
<accession>A0A1I3ESK4</accession>
<dbReference type="InterPro" id="IPR008920">
    <property type="entry name" value="TF_FadR/GntR_C"/>
</dbReference>
<dbReference type="Gene3D" id="1.10.10.10">
    <property type="entry name" value="Winged helix-like DNA-binding domain superfamily/Winged helix DNA-binding domain"/>
    <property type="match status" value="1"/>
</dbReference>
<proteinExistence type="predicted"/>
<evidence type="ECO:0000313" key="7">
    <source>
        <dbReference type="Proteomes" id="UP000199548"/>
    </source>
</evidence>
<dbReference type="SUPFAM" id="SSF46785">
    <property type="entry name" value="Winged helix' DNA-binding domain"/>
    <property type="match status" value="1"/>
</dbReference>
<dbReference type="AlphaFoldDB" id="A0A1I3ESK4"/>
<dbReference type="SMART" id="SM00345">
    <property type="entry name" value="HTH_GNTR"/>
    <property type="match status" value="1"/>
</dbReference>
<evidence type="ECO:0000256" key="4">
    <source>
        <dbReference type="SAM" id="MobiDB-lite"/>
    </source>
</evidence>
<reference evidence="6 7" key="1">
    <citation type="submission" date="2016-10" db="EMBL/GenBank/DDBJ databases">
        <authorList>
            <person name="de Groot N.N."/>
        </authorList>
    </citation>
    <scope>NUCLEOTIDE SEQUENCE [LARGE SCALE GENOMIC DNA]</scope>
    <source>
        <strain evidence="6 7">LMG 23650</strain>
    </source>
</reference>
<evidence type="ECO:0000259" key="5">
    <source>
        <dbReference type="PROSITE" id="PS50949"/>
    </source>
</evidence>
<dbReference type="Pfam" id="PF07729">
    <property type="entry name" value="FCD"/>
    <property type="match status" value="1"/>
</dbReference>
<name>A0A1I3ESK4_9BURK</name>
<evidence type="ECO:0000256" key="1">
    <source>
        <dbReference type="ARBA" id="ARBA00023015"/>
    </source>
</evidence>
<dbReference type="GO" id="GO:0003700">
    <property type="term" value="F:DNA-binding transcription factor activity"/>
    <property type="evidence" value="ECO:0007669"/>
    <property type="project" value="InterPro"/>
</dbReference>
<dbReference type="GO" id="GO:0003677">
    <property type="term" value="F:DNA binding"/>
    <property type="evidence" value="ECO:0007669"/>
    <property type="project" value="UniProtKB-KW"/>
</dbReference>
<keyword evidence="1" id="KW-0805">Transcription regulation</keyword>
<feature type="compositionally biased region" description="Polar residues" evidence="4">
    <location>
        <begin position="12"/>
        <end position="21"/>
    </location>
</feature>
<keyword evidence="2" id="KW-0238">DNA-binding</keyword>
<evidence type="ECO:0000256" key="2">
    <source>
        <dbReference type="ARBA" id="ARBA00023125"/>
    </source>
</evidence>
<dbReference type="STRING" id="420953.SAMN05192543_1011066"/>
<evidence type="ECO:0000256" key="3">
    <source>
        <dbReference type="ARBA" id="ARBA00023163"/>
    </source>
</evidence>
<dbReference type="CDD" id="cd07377">
    <property type="entry name" value="WHTH_GntR"/>
    <property type="match status" value="1"/>
</dbReference>
<dbReference type="SMART" id="SM00895">
    <property type="entry name" value="FCD"/>
    <property type="match status" value="1"/>
</dbReference>
<dbReference type="InterPro" id="IPR036390">
    <property type="entry name" value="WH_DNA-bd_sf"/>
</dbReference>
<dbReference type="Pfam" id="PF00392">
    <property type="entry name" value="GntR"/>
    <property type="match status" value="1"/>
</dbReference>
<gene>
    <name evidence="6" type="ORF">SAMN05192543_1011066</name>
</gene>
<protein>
    <submittedName>
        <fullName evidence="6">Transcriptional regulator, GntR family</fullName>
    </submittedName>
</protein>
<feature type="domain" description="HTH gntR-type" evidence="5">
    <location>
        <begin position="35"/>
        <end position="102"/>
    </location>
</feature>
<dbReference type="InterPro" id="IPR036388">
    <property type="entry name" value="WH-like_DNA-bd_sf"/>
</dbReference>
<dbReference type="InterPro" id="IPR011711">
    <property type="entry name" value="GntR_C"/>
</dbReference>
<dbReference type="InterPro" id="IPR000524">
    <property type="entry name" value="Tscrpt_reg_HTH_GntR"/>
</dbReference>
<dbReference type="PANTHER" id="PTHR43537">
    <property type="entry name" value="TRANSCRIPTIONAL REGULATOR, GNTR FAMILY"/>
    <property type="match status" value="1"/>
</dbReference>
<evidence type="ECO:0000313" key="6">
    <source>
        <dbReference type="EMBL" id="SFI01946.1"/>
    </source>
</evidence>
<dbReference type="Proteomes" id="UP000199548">
    <property type="component" value="Unassembled WGS sequence"/>
</dbReference>
<feature type="region of interest" description="Disordered" evidence="4">
    <location>
        <begin position="1"/>
        <end position="25"/>
    </location>
</feature>
<organism evidence="6 7">
    <name type="scientific">Paraburkholderia megapolitana</name>
    <dbReference type="NCBI Taxonomy" id="420953"/>
    <lineage>
        <taxon>Bacteria</taxon>
        <taxon>Pseudomonadati</taxon>
        <taxon>Pseudomonadota</taxon>
        <taxon>Betaproteobacteria</taxon>
        <taxon>Burkholderiales</taxon>
        <taxon>Burkholderiaceae</taxon>
        <taxon>Paraburkholderia</taxon>
    </lineage>
</organism>
<keyword evidence="3" id="KW-0804">Transcription</keyword>